<dbReference type="Gene3D" id="2.60.40.10">
    <property type="entry name" value="Immunoglobulins"/>
    <property type="match status" value="1"/>
</dbReference>
<feature type="domain" description="SCP" evidence="2">
    <location>
        <begin position="38"/>
        <end position="196"/>
    </location>
</feature>
<dbReference type="PANTHER" id="PTHR31157">
    <property type="entry name" value="SCP DOMAIN-CONTAINING PROTEIN"/>
    <property type="match status" value="1"/>
</dbReference>
<feature type="signal peptide" evidence="1">
    <location>
        <begin position="1"/>
        <end position="24"/>
    </location>
</feature>
<dbReference type="STRING" id="1156395.DBT_0516"/>
<dbReference type="InterPro" id="IPR013783">
    <property type="entry name" value="Ig-like_fold"/>
</dbReference>
<dbReference type="Gene3D" id="3.40.33.10">
    <property type="entry name" value="CAP"/>
    <property type="match status" value="1"/>
</dbReference>
<dbReference type="AlphaFoldDB" id="A0A1B9F877"/>
<dbReference type="RefSeq" id="WP_067616082.1">
    <property type="nucleotide sequence ID" value="NZ_MAGO01000002.1"/>
</dbReference>
<dbReference type="Pfam" id="PF00188">
    <property type="entry name" value="CAP"/>
    <property type="match status" value="1"/>
</dbReference>
<evidence type="ECO:0000313" key="4">
    <source>
        <dbReference type="Proteomes" id="UP000093080"/>
    </source>
</evidence>
<evidence type="ECO:0000256" key="1">
    <source>
        <dbReference type="SAM" id="SignalP"/>
    </source>
</evidence>
<proteinExistence type="predicted"/>
<dbReference type="InterPro" id="IPR014044">
    <property type="entry name" value="CAP_dom"/>
</dbReference>
<keyword evidence="1" id="KW-0732">Signal</keyword>
<organism evidence="3 4">
    <name type="scientific">Dissulfuribacter thermophilus</name>
    <dbReference type="NCBI Taxonomy" id="1156395"/>
    <lineage>
        <taxon>Bacteria</taxon>
        <taxon>Pseudomonadati</taxon>
        <taxon>Thermodesulfobacteriota</taxon>
        <taxon>Dissulfuribacteria</taxon>
        <taxon>Dissulfuribacterales</taxon>
        <taxon>Dissulfuribacteraceae</taxon>
        <taxon>Dissulfuribacter</taxon>
    </lineage>
</organism>
<dbReference type="Proteomes" id="UP000093080">
    <property type="component" value="Unassembled WGS sequence"/>
</dbReference>
<dbReference type="OrthoDB" id="68195at2"/>
<protein>
    <submittedName>
        <fullName evidence="3">Transporter</fullName>
    </submittedName>
</protein>
<dbReference type="SUPFAM" id="SSF55797">
    <property type="entry name" value="PR-1-like"/>
    <property type="match status" value="1"/>
</dbReference>
<dbReference type="CDD" id="cd05379">
    <property type="entry name" value="CAP_bacterial"/>
    <property type="match status" value="1"/>
</dbReference>
<evidence type="ECO:0000313" key="3">
    <source>
        <dbReference type="EMBL" id="OCC16054.1"/>
    </source>
</evidence>
<name>A0A1B9F877_9BACT</name>
<sequence>MFKKNFFSGLIFFILFLFSSHVHAFDYGDPTPLEQLQLEVINRARLNPVAEALRFGIDLMEGVDPGAISTEPVQPLTMNAKLLMAARLHSLDMLEQNYFSHYDPFGVDPFQRIKDAGYTYVAAGENIALRASTGILDPDQTALLIHQDLFVDKDYPQRGHRVNILNPTFKEIGVGIEQGLFSQKDVSYPYSMMVTCDFATSSDTRPFILGVVYEDTDNDGFYDPWEGIQGVEITVLETGETHTTKSAGGYGFPVFPGSYTLKFAIDGLGSIEKTVSVGTQNVKLDIITNDITPKEACNLSLTVSTNHIRPGTWFSTFFKACESKDNYVAIILPDRSFYSLTEKNTLSQPNKLEKFTDHSKELLNIFWPGDDNLEASEELILGAIAVEPGKDPFNPDNWLDFELVNLIVTY</sequence>
<dbReference type="InterPro" id="IPR008969">
    <property type="entry name" value="CarboxyPept-like_regulatory"/>
</dbReference>
<accession>A0A1B9F877</accession>
<dbReference type="InterPro" id="IPR035940">
    <property type="entry name" value="CAP_sf"/>
</dbReference>
<dbReference type="EMBL" id="MAGO01000002">
    <property type="protein sequence ID" value="OCC16054.1"/>
    <property type="molecule type" value="Genomic_DNA"/>
</dbReference>
<evidence type="ECO:0000259" key="2">
    <source>
        <dbReference type="Pfam" id="PF00188"/>
    </source>
</evidence>
<dbReference type="PANTHER" id="PTHR31157:SF1">
    <property type="entry name" value="SCP DOMAIN-CONTAINING PROTEIN"/>
    <property type="match status" value="1"/>
</dbReference>
<gene>
    <name evidence="3" type="ORF">DBT_0516</name>
</gene>
<keyword evidence="4" id="KW-1185">Reference proteome</keyword>
<reference evidence="3 4" key="1">
    <citation type="submission" date="2016-06" db="EMBL/GenBank/DDBJ databases">
        <title>Respiratory ammonification of nitrate coupled to the oxidation of elemental sulfur in deep-sea autotrophic thermophilic bacteria.</title>
        <authorList>
            <person name="Slobodkina G.B."/>
            <person name="Mardanov A.V."/>
            <person name="Ravin N.V."/>
            <person name="Frolova A.A."/>
            <person name="Viryasiv M.B."/>
            <person name="Chernyh N.A."/>
            <person name="Bonch-Osmolovskaya E.A."/>
            <person name="Slobodkin A.I."/>
        </authorList>
    </citation>
    <scope>NUCLEOTIDE SEQUENCE [LARGE SCALE GENOMIC DNA]</scope>
    <source>
        <strain evidence="3 4">S69</strain>
    </source>
</reference>
<feature type="chain" id="PRO_5008626201" evidence="1">
    <location>
        <begin position="25"/>
        <end position="410"/>
    </location>
</feature>
<comment type="caution">
    <text evidence="3">The sequence shown here is derived from an EMBL/GenBank/DDBJ whole genome shotgun (WGS) entry which is preliminary data.</text>
</comment>
<dbReference type="SUPFAM" id="SSF49464">
    <property type="entry name" value="Carboxypeptidase regulatory domain-like"/>
    <property type="match status" value="1"/>
</dbReference>